<evidence type="ECO:0000256" key="1">
    <source>
        <dbReference type="SAM" id="SignalP"/>
    </source>
</evidence>
<organism evidence="2 3">
    <name type="scientific">Endozoicomonas elysicola</name>
    <dbReference type="NCBI Taxonomy" id="305900"/>
    <lineage>
        <taxon>Bacteria</taxon>
        <taxon>Pseudomonadati</taxon>
        <taxon>Pseudomonadota</taxon>
        <taxon>Gammaproteobacteria</taxon>
        <taxon>Oceanospirillales</taxon>
        <taxon>Endozoicomonadaceae</taxon>
        <taxon>Endozoicomonas</taxon>
    </lineage>
</organism>
<feature type="chain" id="PRO_5001758865" description="Competence protein ComEA" evidence="1">
    <location>
        <begin position="23"/>
        <end position="90"/>
    </location>
</feature>
<dbReference type="GO" id="GO:0015628">
    <property type="term" value="P:protein secretion by the type II secretion system"/>
    <property type="evidence" value="ECO:0007669"/>
    <property type="project" value="TreeGrafter"/>
</dbReference>
<dbReference type="GO" id="GO:0015627">
    <property type="term" value="C:type II protein secretion system complex"/>
    <property type="evidence" value="ECO:0007669"/>
    <property type="project" value="TreeGrafter"/>
</dbReference>
<evidence type="ECO:0008006" key="4">
    <source>
        <dbReference type="Google" id="ProtNLM"/>
    </source>
</evidence>
<name>A0A081KC42_9GAMM</name>
<dbReference type="AlphaFoldDB" id="A0A081KC42"/>
<dbReference type="STRING" id="305900.GV64_14080"/>
<dbReference type="InterPro" id="IPR051675">
    <property type="entry name" value="Endo/Exo/Phosphatase_dom_1"/>
</dbReference>
<dbReference type="InterPro" id="IPR010994">
    <property type="entry name" value="RuvA_2-like"/>
</dbReference>
<dbReference type="SUPFAM" id="SSF47781">
    <property type="entry name" value="RuvA domain 2-like"/>
    <property type="match status" value="1"/>
</dbReference>
<protein>
    <recommendedName>
        <fullName evidence="4">Competence protein ComEA</fullName>
    </recommendedName>
</protein>
<dbReference type="Pfam" id="PF12836">
    <property type="entry name" value="HHH_3"/>
    <property type="match status" value="1"/>
</dbReference>
<dbReference type="PANTHER" id="PTHR21180">
    <property type="entry name" value="ENDONUCLEASE/EXONUCLEASE/PHOSPHATASE FAMILY DOMAIN-CONTAINING PROTEIN 1"/>
    <property type="match status" value="1"/>
</dbReference>
<keyword evidence="3" id="KW-1185">Reference proteome</keyword>
<comment type="caution">
    <text evidence="2">The sequence shown here is derived from an EMBL/GenBank/DDBJ whole genome shotgun (WGS) entry which is preliminary data.</text>
</comment>
<sequence>MSSLKSLGAAILLSTLAVSAHAGESNRLNINQASATEIDKTLVFVSEDTARSIVEYRDQHGKFNSIHELAKVKGVSKRLARYNRSRISFE</sequence>
<dbReference type="InterPro" id="IPR004509">
    <property type="entry name" value="Competence_ComEA_HhH"/>
</dbReference>
<keyword evidence="1" id="KW-0732">Signal</keyword>
<dbReference type="RefSeq" id="WP_020583421.1">
    <property type="nucleotide sequence ID" value="NZ_JOJP01000001.1"/>
</dbReference>
<dbReference type="eggNOG" id="COG1555">
    <property type="taxonomic scope" value="Bacteria"/>
</dbReference>
<evidence type="ECO:0000313" key="3">
    <source>
        <dbReference type="Proteomes" id="UP000027997"/>
    </source>
</evidence>
<reference evidence="2 3" key="1">
    <citation type="submission" date="2014-06" db="EMBL/GenBank/DDBJ databases">
        <title>Whole Genome Sequences of Three Symbiotic Endozoicomonas Bacteria.</title>
        <authorList>
            <person name="Neave M.J."/>
            <person name="Apprill A."/>
            <person name="Voolstra C.R."/>
        </authorList>
    </citation>
    <scope>NUCLEOTIDE SEQUENCE [LARGE SCALE GENOMIC DNA]</scope>
    <source>
        <strain evidence="2 3">DSM 22380</strain>
    </source>
</reference>
<gene>
    <name evidence="2" type="ORF">GV64_14080</name>
</gene>
<dbReference type="NCBIfam" id="TIGR00426">
    <property type="entry name" value="competence protein ComEA helix-hairpin-helix repeat region"/>
    <property type="match status" value="1"/>
</dbReference>
<dbReference type="PANTHER" id="PTHR21180:SF32">
    <property type="entry name" value="ENDONUCLEASE_EXONUCLEASE_PHOSPHATASE FAMILY DOMAIN-CONTAINING PROTEIN 1"/>
    <property type="match status" value="1"/>
</dbReference>
<dbReference type="Gene3D" id="1.10.150.280">
    <property type="entry name" value="AF1531-like domain"/>
    <property type="match status" value="1"/>
</dbReference>
<proteinExistence type="predicted"/>
<dbReference type="EMBL" id="JOJP01000001">
    <property type="protein sequence ID" value="KEI71718.1"/>
    <property type="molecule type" value="Genomic_DNA"/>
</dbReference>
<feature type="signal peptide" evidence="1">
    <location>
        <begin position="1"/>
        <end position="22"/>
    </location>
</feature>
<evidence type="ECO:0000313" key="2">
    <source>
        <dbReference type="EMBL" id="KEI71718.1"/>
    </source>
</evidence>
<accession>A0A081KC42</accession>
<dbReference type="Proteomes" id="UP000027997">
    <property type="component" value="Unassembled WGS sequence"/>
</dbReference>